<dbReference type="InterPro" id="IPR050266">
    <property type="entry name" value="AB_hydrolase_sf"/>
</dbReference>
<reference evidence="5" key="1">
    <citation type="submission" date="2023-09" db="EMBL/GenBank/DDBJ databases">
        <title>Paucibacter sp. APW11 Genome sequencing and assembly.</title>
        <authorList>
            <person name="Kim I."/>
        </authorList>
    </citation>
    <scope>NUCLEOTIDE SEQUENCE</scope>
    <source>
        <strain evidence="5">APW11</strain>
    </source>
</reference>
<dbReference type="Proteomes" id="UP001246372">
    <property type="component" value="Unassembled WGS sequence"/>
</dbReference>
<feature type="domain" description="AB hydrolase-1" evidence="4">
    <location>
        <begin position="65"/>
        <end position="319"/>
    </location>
</feature>
<dbReference type="PRINTS" id="PR00793">
    <property type="entry name" value="PROAMNOPTASE"/>
</dbReference>
<dbReference type="Pfam" id="PF00561">
    <property type="entry name" value="Abhydrolase_1"/>
    <property type="match status" value="1"/>
</dbReference>
<keyword evidence="3" id="KW-0732">Signal</keyword>
<evidence type="ECO:0000259" key="4">
    <source>
        <dbReference type="Pfam" id="PF00561"/>
    </source>
</evidence>
<evidence type="ECO:0000313" key="6">
    <source>
        <dbReference type="Proteomes" id="UP001246372"/>
    </source>
</evidence>
<sequence length="338" mass="36587">MTPSKTLPRTTRLRRLSQLFVALSPLLLAACSTVAPTVTQDLTLPRVQLRGHWLHAEAHGPANAPVLIVLHGGPGADYRYLLGLQALADRYRVVFYDQLGSGLSERVPAEQITVQSFIDDLDAVVAHFGRQRPVHLLGHSWGAMLASAYAGAHPDKIASLVLAEPGFLDQASLAGLQQRGAWPGWRQVAGVSAAWLGQWLVRGEGDAYARDDWFVQQMVALAQPATALCEGRLPPLQGWRGGSPAFQATLGRMMSDKAYASSLDFSRGLAQLQAPVLFLRGSCNEAQGEAHQRRMMALFPPASQARLQRIDGAGHFMFNDQPAASLGAVRQFLDARSG</sequence>
<accession>A0ABU3PH66</accession>
<dbReference type="InterPro" id="IPR000073">
    <property type="entry name" value="AB_hydrolase_1"/>
</dbReference>
<evidence type="ECO:0000313" key="5">
    <source>
        <dbReference type="EMBL" id="MDT9001799.1"/>
    </source>
</evidence>
<feature type="signal peptide" evidence="3">
    <location>
        <begin position="1"/>
        <end position="29"/>
    </location>
</feature>
<dbReference type="Gene3D" id="3.40.50.1820">
    <property type="entry name" value="alpha/beta hydrolase"/>
    <property type="match status" value="1"/>
</dbReference>
<organism evidence="5 6">
    <name type="scientific">Roseateles aquae</name>
    <dbReference type="NCBI Taxonomy" id="3077235"/>
    <lineage>
        <taxon>Bacteria</taxon>
        <taxon>Pseudomonadati</taxon>
        <taxon>Pseudomonadota</taxon>
        <taxon>Betaproteobacteria</taxon>
        <taxon>Burkholderiales</taxon>
        <taxon>Sphaerotilaceae</taxon>
        <taxon>Roseateles</taxon>
    </lineage>
</organism>
<dbReference type="PANTHER" id="PTHR43798:SF33">
    <property type="entry name" value="HYDROLASE, PUTATIVE (AFU_ORTHOLOGUE AFUA_2G14860)-RELATED"/>
    <property type="match status" value="1"/>
</dbReference>
<keyword evidence="6" id="KW-1185">Reference proteome</keyword>
<dbReference type="PRINTS" id="PR00111">
    <property type="entry name" value="ABHYDROLASE"/>
</dbReference>
<feature type="chain" id="PRO_5047337116" evidence="3">
    <location>
        <begin position="30"/>
        <end position="338"/>
    </location>
</feature>
<protein>
    <submittedName>
        <fullName evidence="5">Alpha/beta hydrolase</fullName>
    </submittedName>
</protein>
<evidence type="ECO:0000256" key="2">
    <source>
        <dbReference type="ARBA" id="ARBA00022801"/>
    </source>
</evidence>
<evidence type="ECO:0000256" key="3">
    <source>
        <dbReference type="SAM" id="SignalP"/>
    </source>
</evidence>
<name>A0ABU3PH66_9BURK</name>
<proteinExistence type="inferred from homology"/>
<dbReference type="InterPro" id="IPR029058">
    <property type="entry name" value="AB_hydrolase_fold"/>
</dbReference>
<dbReference type="PANTHER" id="PTHR43798">
    <property type="entry name" value="MONOACYLGLYCEROL LIPASE"/>
    <property type="match status" value="1"/>
</dbReference>
<comment type="caution">
    <text evidence="5">The sequence shown here is derived from an EMBL/GenBank/DDBJ whole genome shotgun (WGS) entry which is preliminary data.</text>
</comment>
<dbReference type="PROSITE" id="PS51257">
    <property type="entry name" value="PROKAR_LIPOPROTEIN"/>
    <property type="match status" value="1"/>
</dbReference>
<dbReference type="RefSeq" id="WP_315652682.1">
    <property type="nucleotide sequence ID" value="NZ_JAVXZY010000011.1"/>
</dbReference>
<evidence type="ECO:0000256" key="1">
    <source>
        <dbReference type="ARBA" id="ARBA00010088"/>
    </source>
</evidence>
<dbReference type="GO" id="GO:0016787">
    <property type="term" value="F:hydrolase activity"/>
    <property type="evidence" value="ECO:0007669"/>
    <property type="project" value="UniProtKB-KW"/>
</dbReference>
<dbReference type="SUPFAM" id="SSF53474">
    <property type="entry name" value="alpha/beta-Hydrolases"/>
    <property type="match status" value="1"/>
</dbReference>
<gene>
    <name evidence="5" type="ORF">RQP53_21160</name>
</gene>
<comment type="similarity">
    <text evidence="1">Belongs to the peptidase S33 family.</text>
</comment>
<dbReference type="InterPro" id="IPR002410">
    <property type="entry name" value="Peptidase_S33"/>
</dbReference>
<keyword evidence="2 5" id="KW-0378">Hydrolase</keyword>
<dbReference type="EMBL" id="JAVXZY010000011">
    <property type="protein sequence ID" value="MDT9001799.1"/>
    <property type="molecule type" value="Genomic_DNA"/>
</dbReference>